<feature type="domain" description="Sulfatase-modifying factor enzyme-like" evidence="2">
    <location>
        <begin position="32"/>
        <end position="335"/>
    </location>
</feature>
<dbReference type="InterPro" id="IPR051043">
    <property type="entry name" value="Sulfatase_Mod_Factor_Kinase"/>
</dbReference>
<accession>A0ABT2ZLA6</accession>
<protein>
    <submittedName>
        <fullName evidence="3">Formylglycine-generating enzyme family protein</fullName>
    </submittedName>
</protein>
<evidence type="ECO:0000259" key="2">
    <source>
        <dbReference type="Pfam" id="PF03781"/>
    </source>
</evidence>
<reference evidence="3 4" key="1">
    <citation type="submission" date="2022-10" db="EMBL/GenBank/DDBJ databases">
        <title>Defluviimonas sp. nov., isolated from ocean surface sediments.</title>
        <authorList>
            <person name="He W."/>
            <person name="Wang L."/>
            <person name="Zhang D.-F."/>
        </authorList>
    </citation>
    <scope>NUCLEOTIDE SEQUENCE [LARGE SCALE GENOMIC DNA]</scope>
    <source>
        <strain evidence="3 4">WL0050</strain>
    </source>
</reference>
<dbReference type="SUPFAM" id="SSF56436">
    <property type="entry name" value="C-type lectin-like"/>
    <property type="match status" value="1"/>
</dbReference>
<dbReference type="Gene3D" id="3.90.1580.10">
    <property type="entry name" value="paralog of FGE (formylglycine-generating enzyme)"/>
    <property type="match status" value="1"/>
</dbReference>
<evidence type="ECO:0000313" key="4">
    <source>
        <dbReference type="Proteomes" id="UP001652564"/>
    </source>
</evidence>
<proteinExistence type="predicted"/>
<dbReference type="PANTHER" id="PTHR23150">
    <property type="entry name" value="SULFATASE MODIFYING FACTOR 1, 2"/>
    <property type="match status" value="1"/>
</dbReference>
<dbReference type="EMBL" id="JAOWKZ010000002">
    <property type="protein sequence ID" value="MCV2871926.1"/>
    <property type="molecule type" value="Genomic_DNA"/>
</dbReference>
<comment type="caution">
    <text evidence="3">The sequence shown here is derived from an EMBL/GenBank/DDBJ whole genome shotgun (WGS) entry which is preliminary data.</text>
</comment>
<evidence type="ECO:0000256" key="1">
    <source>
        <dbReference type="SAM" id="SignalP"/>
    </source>
</evidence>
<dbReference type="Proteomes" id="UP001652564">
    <property type="component" value="Unassembled WGS sequence"/>
</dbReference>
<feature type="chain" id="PRO_5046546978" evidence="1">
    <location>
        <begin position="21"/>
        <end position="338"/>
    </location>
</feature>
<dbReference type="InterPro" id="IPR016187">
    <property type="entry name" value="CTDL_fold"/>
</dbReference>
<keyword evidence="1" id="KW-0732">Signal</keyword>
<organism evidence="3 4">
    <name type="scientific">Albidovulum litorale</name>
    <dbReference type="NCBI Taxonomy" id="2984134"/>
    <lineage>
        <taxon>Bacteria</taxon>
        <taxon>Pseudomonadati</taxon>
        <taxon>Pseudomonadota</taxon>
        <taxon>Alphaproteobacteria</taxon>
        <taxon>Rhodobacterales</taxon>
        <taxon>Paracoccaceae</taxon>
        <taxon>Albidovulum</taxon>
    </lineage>
</organism>
<dbReference type="PANTHER" id="PTHR23150:SF19">
    <property type="entry name" value="FORMYLGLYCINE-GENERATING ENZYME"/>
    <property type="match status" value="1"/>
</dbReference>
<dbReference type="Pfam" id="PF03781">
    <property type="entry name" value="FGE-sulfatase"/>
    <property type="match status" value="1"/>
</dbReference>
<gene>
    <name evidence="3" type="ORF">OEZ71_06415</name>
</gene>
<name>A0ABT2ZLA6_9RHOB</name>
<feature type="signal peptide" evidence="1">
    <location>
        <begin position="1"/>
        <end position="20"/>
    </location>
</feature>
<dbReference type="InterPro" id="IPR005532">
    <property type="entry name" value="SUMF_dom"/>
</dbReference>
<evidence type="ECO:0000313" key="3">
    <source>
        <dbReference type="EMBL" id="MCV2871926.1"/>
    </source>
</evidence>
<sequence>MKFTLHALAAWLLLAFAAYAAPLDIFRDCEVCPEMIELPLGEFVMGAPDDEFRRIVYYRDGAIRMATEDNPYIPDNEGPQHRVVVDIPIAMGRNEVTYAEWMACIEDGGCNGYVPDNRIGRVGTKDAIIRSLTDVRFSHLPSSSSMLDAIVEDRFLKIGGNYPVLRVSYSDAQAYVAWLNRKLGTDAYRLPTEAEWEYAARAGTTTRFAQGFEPSPDQVNTSGQATEMVLHKDRPDLRNLGYPVPVNEMDATNRWDLRHMSGNAGEITLSCYTMRYEGWSTTSEWLDKSFSESCEERTARGGGFGSPLDGARAASRRAIGPKMERSQYRGFRIVKELD</sequence>
<dbReference type="InterPro" id="IPR042095">
    <property type="entry name" value="SUMF_sf"/>
</dbReference>
<keyword evidence="4" id="KW-1185">Reference proteome</keyword>
<dbReference type="RefSeq" id="WP_263739131.1">
    <property type="nucleotide sequence ID" value="NZ_JAOWKZ010000002.1"/>
</dbReference>